<keyword evidence="3" id="KW-0479">Metal-binding</keyword>
<keyword evidence="5" id="KW-0269">Exonuclease</keyword>
<dbReference type="SMART" id="SM00479">
    <property type="entry name" value="EXOIII"/>
    <property type="match status" value="1"/>
</dbReference>
<dbReference type="Pfam" id="PF25244">
    <property type="entry name" value="PML_C"/>
    <property type="match status" value="1"/>
</dbReference>
<keyword evidence="4" id="KW-0378">Hydrolase</keyword>
<evidence type="ECO:0000256" key="6">
    <source>
        <dbReference type="ARBA" id="ARBA00022842"/>
    </source>
</evidence>
<comment type="cofactor">
    <cofactor evidence="1">
        <name>Mg(2+)</name>
        <dbReference type="ChEBI" id="CHEBI:18420"/>
    </cofactor>
</comment>
<dbReference type="InterPro" id="IPR036397">
    <property type="entry name" value="RNaseH_sf"/>
</dbReference>
<accession>A0AAV2SEE5</accession>
<reference evidence="9 10" key="1">
    <citation type="submission" date="2024-05" db="EMBL/GenBank/DDBJ databases">
        <authorList>
            <person name="Wallberg A."/>
        </authorList>
    </citation>
    <scope>NUCLEOTIDE SEQUENCE [LARGE SCALE GENOMIC DNA]</scope>
</reference>
<dbReference type="PANTHER" id="PTHR13058">
    <property type="entry name" value="THREE PRIME REPAIR EXONUCLEASE 1, 2"/>
    <property type="match status" value="1"/>
</dbReference>
<evidence type="ECO:0000313" key="9">
    <source>
        <dbReference type="EMBL" id="CAL4180315.1"/>
    </source>
</evidence>
<proteinExistence type="inferred from homology"/>
<dbReference type="InterPro" id="IPR040393">
    <property type="entry name" value="TREX1/2"/>
</dbReference>
<dbReference type="GO" id="GO:0008296">
    <property type="term" value="F:3'-5'-DNA exonuclease activity"/>
    <property type="evidence" value="ECO:0007669"/>
    <property type="project" value="TreeGrafter"/>
</dbReference>
<evidence type="ECO:0000256" key="5">
    <source>
        <dbReference type="ARBA" id="ARBA00022839"/>
    </source>
</evidence>
<evidence type="ECO:0000313" key="10">
    <source>
        <dbReference type="Proteomes" id="UP001497623"/>
    </source>
</evidence>
<dbReference type="GO" id="GO:0005737">
    <property type="term" value="C:cytoplasm"/>
    <property type="evidence" value="ECO:0007669"/>
    <property type="project" value="TreeGrafter"/>
</dbReference>
<comment type="similarity">
    <text evidence="7">Belongs to the exonuclease superfamily. TREX family.</text>
</comment>
<dbReference type="GO" id="GO:0006308">
    <property type="term" value="P:DNA catabolic process"/>
    <property type="evidence" value="ECO:0007669"/>
    <property type="project" value="TreeGrafter"/>
</dbReference>
<keyword evidence="2" id="KW-0540">Nuclease</keyword>
<evidence type="ECO:0000256" key="3">
    <source>
        <dbReference type="ARBA" id="ARBA00022723"/>
    </source>
</evidence>
<dbReference type="AlphaFoldDB" id="A0AAV2SEE5"/>
<dbReference type="PANTHER" id="PTHR13058:SF22">
    <property type="entry name" value="EXODEOXYRIBONUCLEASE III"/>
    <property type="match status" value="1"/>
</dbReference>
<evidence type="ECO:0000256" key="2">
    <source>
        <dbReference type="ARBA" id="ARBA00022722"/>
    </source>
</evidence>
<evidence type="ECO:0000256" key="4">
    <source>
        <dbReference type="ARBA" id="ARBA00022801"/>
    </source>
</evidence>
<sequence length="651" mass="74339">MGNQISSLFLKSTETPQKDNHHEPITQAVDHASLIKIRECDHASHTLMDENNYAEENISFHEQACINKLGDLGENSECLTDKQCNQPFNMYKPNHEQDCISKIADLLVKDECLTDKPSVQHEDAYRSIHEQDNISKLVDFRVNDEYLTDKPSDQPDDTYRSIHEQDSLSKSADFWVNDECLSEKPSEQHFDIYQPNNEEACINKLADLGLNFECLTDKSSDQPEDVYRSIHEEESVSKLADFGVNDECLSDKTCEPPLNIYQLNHEQAYINKLNDLGANIEFLTDNQCYQPFDIYRPNHEQDSFSKLADLVMKDECLTDESSDQPNDVDRPIHEKGSACKLADFGVNDECLIDKANDQPEDIYRSAITAPTITPLKIQQESVFLYFDLETGGLSRRSDILQLSAICSDGSSFNRYVTPTRPISADASEVHGLTCGNNQLFYNDIEVISIPVAQCLLEFIEYLKSRKPLVIGHNIRVFDCPILAHHLIINQFYDTFSQNILGFLDTLPYFKETFPEELSYKQENLVKNILGENYNAHNAIEDVLSLKKLIEKSNSSLSELEKFTFSTEFVKKYYEFSNKISENVKAFQRIINKKVLSKYMAEKIAIAGLKLKDLENAYSENGRGGIEKLLNDHVKVTTNKRIIQNICQELGE</sequence>
<gene>
    <name evidence="9" type="ORF">MNOR_LOCUS35295</name>
</gene>
<evidence type="ECO:0000259" key="8">
    <source>
        <dbReference type="SMART" id="SM00479"/>
    </source>
</evidence>
<name>A0AAV2SEE5_MEGNR</name>
<dbReference type="InterPro" id="IPR013520">
    <property type="entry name" value="Ribonucl_H"/>
</dbReference>
<dbReference type="Pfam" id="PF00929">
    <property type="entry name" value="RNase_T"/>
    <property type="match status" value="1"/>
</dbReference>
<dbReference type="SUPFAM" id="SSF53098">
    <property type="entry name" value="Ribonuclease H-like"/>
    <property type="match status" value="1"/>
</dbReference>
<keyword evidence="6" id="KW-0460">Magnesium</keyword>
<dbReference type="Gene3D" id="3.30.420.10">
    <property type="entry name" value="Ribonuclease H-like superfamily/Ribonuclease H"/>
    <property type="match status" value="1"/>
</dbReference>
<keyword evidence="10" id="KW-1185">Reference proteome</keyword>
<protein>
    <recommendedName>
        <fullName evidence="8">Exonuclease domain-containing protein</fullName>
    </recommendedName>
</protein>
<dbReference type="Proteomes" id="UP001497623">
    <property type="component" value="Unassembled WGS sequence"/>
</dbReference>
<evidence type="ECO:0000256" key="7">
    <source>
        <dbReference type="ARBA" id="ARBA00025769"/>
    </source>
</evidence>
<dbReference type="GO" id="GO:0046872">
    <property type="term" value="F:metal ion binding"/>
    <property type="evidence" value="ECO:0007669"/>
    <property type="project" value="UniProtKB-KW"/>
</dbReference>
<dbReference type="EMBL" id="CAXKWB010058105">
    <property type="protein sequence ID" value="CAL4180315.1"/>
    <property type="molecule type" value="Genomic_DNA"/>
</dbReference>
<dbReference type="CDD" id="cd06127">
    <property type="entry name" value="DEDDh"/>
    <property type="match status" value="1"/>
</dbReference>
<dbReference type="InterPro" id="IPR057617">
    <property type="entry name" value="PML_C"/>
</dbReference>
<feature type="domain" description="Exonuclease" evidence="8">
    <location>
        <begin position="382"/>
        <end position="558"/>
    </location>
</feature>
<organism evidence="9 10">
    <name type="scientific">Meganyctiphanes norvegica</name>
    <name type="common">Northern krill</name>
    <name type="synonym">Thysanopoda norvegica</name>
    <dbReference type="NCBI Taxonomy" id="48144"/>
    <lineage>
        <taxon>Eukaryota</taxon>
        <taxon>Metazoa</taxon>
        <taxon>Ecdysozoa</taxon>
        <taxon>Arthropoda</taxon>
        <taxon>Crustacea</taxon>
        <taxon>Multicrustacea</taxon>
        <taxon>Malacostraca</taxon>
        <taxon>Eumalacostraca</taxon>
        <taxon>Eucarida</taxon>
        <taxon>Euphausiacea</taxon>
        <taxon>Euphausiidae</taxon>
        <taxon>Meganyctiphanes</taxon>
    </lineage>
</organism>
<evidence type="ECO:0000256" key="1">
    <source>
        <dbReference type="ARBA" id="ARBA00001946"/>
    </source>
</evidence>
<dbReference type="InterPro" id="IPR012337">
    <property type="entry name" value="RNaseH-like_sf"/>
</dbReference>
<dbReference type="GO" id="GO:0003676">
    <property type="term" value="F:nucleic acid binding"/>
    <property type="evidence" value="ECO:0007669"/>
    <property type="project" value="InterPro"/>
</dbReference>
<comment type="caution">
    <text evidence="9">The sequence shown here is derived from an EMBL/GenBank/DDBJ whole genome shotgun (WGS) entry which is preliminary data.</text>
</comment>